<feature type="compositionally biased region" description="Basic and acidic residues" evidence="7">
    <location>
        <begin position="1"/>
        <end position="14"/>
    </location>
</feature>
<feature type="domain" description="4Fe-4S ferredoxin-type" evidence="8">
    <location>
        <begin position="163"/>
        <end position="192"/>
    </location>
</feature>
<dbReference type="PANTHER" id="PTHR42859">
    <property type="entry name" value="OXIDOREDUCTASE"/>
    <property type="match status" value="1"/>
</dbReference>
<dbReference type="SUPFAM" id="SSF54862">
    <property type="entry name" value="4Fe-4S ferredoxins"/>
    <property type="match status" value="1"/>
</dbReference>
<comment type="caution">
    <text evidence="9">The sequence shown here is derived from an EMBL/GenBank/DDBJ whole genome shotgun (WGS) entry which is preliminary data.</text>
</comment>
<evidence type="ECO:0000256" key="1">
    <source>
        <dbReference type="ARBA" id="ARBA00022448"/>
    </source>
</evidence>
<name>A0A0W8G665_9ZZZZ</name>
<keyword evidence="6" id="KW-0411">Iron-sulfur</keyword>
<dbReference type="Gene3D" id="3.30.70.20">
    <property type="match status" value="1"/>
</dbReference>
<keyword evidence="2" id="KW-0004">4Fe-4S</keyword>
<evidence type="ECO:0000256" key="7">
    <source>
        <dbReference type="SAM" id="MobiDB-lite"/>
    </source>
</evidence>
<dbReference type="InterPro" id="IPR017896">
    <property type="entry name" value="4Fe4S_Fe-S-bd"/>
</dbReference>
<keyword evidence="5" id="KW-0408">Iron</keyword>
<dbReference type="AlphaFoldDB" id="A0A0W8G665"/>
<keyword evidence="3" id="KW-0479">Metal-binding</keyword>
<evidence type="ECO:0000256" key="4">
    <source>
        <dbReference type="ARBA" id="ARBA00022982"/>
    </source>
</evidence>
<organism evidence="9">
    <name type="scientific">hydrocarbon metagenome</name>
    <dbReference type="NCBI Taxonomy" id="938273"/>
    <lineage>
        <taxon>unclassified sequences</taxon>
        <taxon>metagenomes</taxon>
        <taxon>ecological metagenomes</taxon>
    </lineage>
</organism>
<evidence type="ECO:0000256" key="2">
    <source>
        <dbReference type="ARBA" id="ARBA00022485"/>
    </source>
</evidence>
<dbReference type="InterPro" id="IPR017900">
    <property type="entry name" value="4Fe4S_Fe_S_CS"/>
</dbReference>
<feature type="region of interest" description="Disordered" evidence="7">
    <location>
        <begin position="1"/>
        <end position="33"/>
    </location>
</feature>
<evidence type="ECO:0000313" key="9">
    <source>
        <dbReference type="EMBL" id="KUG28003.1"/>
    </source>
</evidence>
<dbReference type="InterPro" id="IPR050294">
    <property type="entry name" value="RnfB_subfamily"/>
</dbReference>
<dbReference type="Pfam" id="PF13247">
    <property type="entry name" value="Fer4_11"/>
    <property type="match status" value="1"/>
</dbReference>
<evidence type="ECO:0000256" key="3">
    <source>
        <dbReference type="ARBA" id="ARBA00022723"/>
    </source>
</evidence>
<dbReference type="PROSITE" id="PS00198">
    <property type="entry name" value="4FE4S_FER_1"/>
    <property type="match status" value="1"/>
</dbReference>
<evidence type="ECO:0000256" key="6">
    <source>
        <dbReference type="ARBA" id="ARBA00023014"/>
    </source>
</evidence>
<dbReference type="EMBL" id="LNQE01000269">
    <property type="protein sequence ID" value="KUG28003.1"/>
    <property type="molecule type" value="Genomic_DNA"/>
</dbReference>
<protein>
    <submittedName>
        <fullName evidence="9">Fe-s-cluster-containing hydrogenase components 2</fullName>
    </submittedName>
</protein>
<evidence type="ECO:0000259" key="8">
    <source>
        <dbReference type="PROSITE" id="PS51379"/>
    </source>
</evidence>
<evidence type="ECO:0000256" key="5">
    <source>
        <dbReference type="ARBA" id="ARBA00023004"/>
    </source>
</evidence>
<gene>
    <name evidence="9" type="ORF">ASZ90_002150</name>
</gene>
<accession>A0A0W8G665</accession>
<proteinExistence type="predicted"/>
<dbReference type="PROSITE" id="PS51379">
    <property type="entry name" value="4FE4S_FER_2"/>
    <property type="match status" value="1"/>
</dbReference>
<dbReference type="PANTHER" id="PTHR42859:SF10">
    <property type="entry name" value="DIMETHYLSULFOXIDE REDUCTASE CHAIN B"/>
    <property type="match status" value="1"/>
</dbReference>
<dbReference type="GO" id="GO:0051539">
    <property type="term" value="F:4 iron, 4 sulfur cluster binding"/>
    <property type="evidence" value="ECO:0007669"/>
    <property type="project" value="UniProtKB-KW"/>
</dbReference>
<reference evidence="9" key="1">
    <citation type="journal article" date="2015" name="Proc. Natl. Acad. Sci. U.S.A.">
        <title>Networks of energetic and metabolic interactions define dynamics in microbial communities.</title>
        <authorList>
            <person name="Embree M."/>
            <person name="Liu J.K."/>
            <person name="Al-Bassam M.M."/>
            <person name="Zengler K."/>
        </authorList>
    </citation>
    <scope>NUCLEOTIDE SEQUENCE</scope>
</reference>
<keyword evidence="4" id="KW-0249">Electron transport</keyword>
<sequence length="223" mass="24368">MSKNVLERWQDALRGKKPGNRAPDAPQEDAAQEKGLMSRRRMLQILGVQVVAGTVAASALAAPKNFNPKHYNREISPDQLPNTRAWLVANPAQCVGCRTCEIMCSLSHDGQCQPSLSRVTTTYDPTRALSRLAVMVDICRQCNMADCYLACGFDALSLDKATGARVIDPKKCTGCGECFAACPWDMIVKNEETNVFSKCDLCGGDPQCVKYCPAEALSFVDLR</sequence>
<dbReference type="CDD" id="cd10550">
    <property type="entry name" value="DMSOR_beta_like"/>
    <property type="match status" value="1"/>
</dbReference>
<dbReference type="GO" id="GO:0046872">
    <property type="term" value="F:metal ion binding"/>
    <property type="evidence" value="ECO:0007669"/>
    <property type="project" value="UniProtKB-KW"/>
</dbReference>
<keyword evidence="1" id="KW-0813">Transport</keyword>